<reference evidence="1 2" key="1">
    <citation type="submission" date="2020-05" db="EMBL/GenBank/DDBJ databases">
        <title>Nakamurella sp. DB0629 isolated from air conditioner.</title>
        <authorList>
            <person name="Kim D.H."/>
            <person name="Kim D.-U."/>
        </authorList>
    </citation>
    <scope>NUCLEOTIDE SEQUENCE [LARGE SCALE GENOMIC DNA]</scope>
    <source>
        <strain evidence="1 2">DB0629</strain>
    </source>
</reference>
<sequence>MMSGKKIITSIIAGLSVLGLGLVVNPPAASAGKPDCNGRLCAYGEINWVGLLSPASATRGVIFNFSGLANDKTSSWSNETAVDGEYYSGANRGGSRFCANYRTANGWVGSGANDIFSSFYLFSNTTTCS</sequence>
<accession>A0A849A9P9</accession>
<evidence type="ECO:0000313" key="1">
    <source>
        <dbReference type="EMBL" id="NNG35821.1"/>
    </source>
</evidence>
<gene>
    <name evidence="1" type="ORF">HKD39_08880</name>
</gene>
<evidence type="ECO:0000313" key="2">
    <source>
        <dbReference type="Proteomes" id="UP000562984"/>
    </source>
</evidence>
<protein>
    <recommendedName>
        <fullName evidence="3">Peptidase inhibitor family I36</fullName>
    </recommendedName>
</protein>
<comment type="caution">
    <text evidence="1">The sequence shown here is derived from an EMBL/GenBank/DDBJ whole genome shotgun (WGS) entry which is preliminary data.</text>
</comment>
<name>A0A849A9P9_9ACTN</name>
<dbReference type="Proteomes" id="UP000562984">
    <property type="component" value="Unassembled WGS sequence"/>
</dbReference>
<proteinExistence type="predicted"/>
<keyword evidence="2" id="KW-1185">Reference proteome</keyword>
<dbReference type="Pfam" id="PF03995">
    <property type="entry name" value="Inhibitor_I36"/>
    <property type="match status" value="1"/>
</dbReference>
<dbReference type="EMBL" id="JABEND010000004">
    <property type="protein sequence ID" value="NNG35821.1"/>
    <property type="molecule type" value="Genomic_DNA"/>
</dbReference>
<dbReference type="AlphaFoldDB" id="A0A849A9P9"/>
<organism evidence="1 2">
    <name type="scientific">Nakamurella aerolata</name>
    <dbReference type="NCBI Taxonomy" id="1656892"/>
    <lineage>
        <taxon>Bacteria</taxon>
        <taxon>Bacillati</taxon>
        <taxon>Actinomycetota</taxon>
        <taxon>Actinomycetes</taxon>
        <taxon>Nakamurellales</taxon>
        <taxon>Nakamurellaceae</taxon>
        <taxon>Nakamurella</taxon>
    </lineage>
</organism>
<dbReference type="RefSeq" id="WP_171199519.1">
    <property type="nucleotide sequence ID" value="NZ_JABEND010000004.1"/>
</dbReference>
<evidence type="ECO:0008006" key="3">
    <source>
        <dbReference type="Google" id="ProtNLM"/>
    </source>
</evidence>